<evidence type="ECO:0000313" key="1">
    <source>
        <dbReference type="EMBL" id="CAI2364602.1"/>
    </source>
</evidence>
<organism evidence="1 2">
    <name type="scientific">Euplotes crassus</name>
    <dbReference type="NCBI Taxonomy" id="5936"/>
    <lineage>
        <taxon>Eukaryota</taxon>
        <taxon>Sar</taxon>
        <taxon>Alveolata</taxon>
        <taxon>Ciliophora</taxon>
        <taxon>Intramacronucleata</taxon>
        <taxon>Spirotrichea</taxon>
        <taxon>Hypotrichia</taxon>
        <taxon>Euplotida</taxon>
        <taxon>Euplotidae</taxon>
        <taxon>Moneuplotes</taxon>
    </lineage>
</organism>
<dbReference type="Proteomes" id="UP001295684">
    <property type="component" value="Unassembled WGS sequence"/>
</dbReference>
<proteinExistence type="predicted"/>
<dbReference type="EMBL" id="CAMPGE010005763">
    <property type="protein sequence ID" value="CAI2364602.1"/>
    <property type="molecule type" value="Genomic_DNA"/>
</dbReference>
<accession>A0AAD1U943</accession>
<dbReference type="AlphaFoldDB" id="A0AAD1U943"/>
<reference evidence="1" key="1">
    <citation type="submission" date="2023-07" db="EMBL/GenBank/DDBJ databases">
        <authorList>
            <consortium name="AG Swart"/>
            <person name="Singh M."/>
            <person name="Singh A."/>
            <person name="Seah K."/>
            <person name="Emmerich C."/>
        </authorList>
    </citation>
    <scope>NUCLEOTIDE SEQUENCE</scope>
    <source>
        <strain evidence="1">DP1</strain>
    </source>
</reference>
<evidence type="ECO:0000313" key="2">
    <source>
        <dbReference type="Proteomes" id="UP001295684"/>
    </source>
</evidence>
<keyword evidence="2" id="KW-1185">Reference proteome</keyword>
<sequence length="474" mass="54908">MKYLFEKELFDSGLFSHLKGKGKPIGQRSMSIDFCKPIDTSYFDLYNEFSNSRELKNFIIIGGTSANKQGRYKHKIKKKTQKYNNLTILKSSLEVPKVSFTRKSHSKEAGKLKLDANKEKMKEIMDTLKLRMPKKLSTHHRNQSSHKIGYSYDFYNKGACLHSKIHNQNSQYRRQMSNNKYKRSICTMDTKSVLGIERKAEGSLTCKGKLEVNLKPRNYKNTIQQVRRIYGKEVTGVNSSICQKDHIRKRRSRQNAYSSNYTNCIIQKDPRSSVSIGRSRNGNSKIRHLKVCIDPDSARKHDVYTSFAQPERASIVATIKGPRFKVRSVPPKNKLIKSTKELFQEDFQRYATFWDKKRHPKALKPIKEPLKYPKQLISSPKVTNSRRKTGKRGLYLNPEKLFNSKTRRTFGTSSMKDSTRVSETYSNIHTNDGRKRGFVASSTRNMKRSENCLYKNKSSSKNLVSLDKIPRLKI</sequence>
<protein>
    <submittedName>
        <fullName evidence="1">Uncharacterized protein</fullName>
    </submittedName>
</protein>
<comment type="caution">
    <text evidence="1">The sequence shown here is derived from an EMBL/GenBank/DDBJ whole genome shotgun (WGS) entry which is preliminary data.</text>
</comment>
<gene>
    <name evidence="1" type="ORF">ECRASSUSDP1_LOCUS5947</name>
</gene>
<name>A0AAD1U943_EUPCR</name>